<accession>A0ABW0GXW2</accession>
<keyword evidence="3" id="KW-1185">Reference proteome</keyword>
<dbReference type="SMART" id="SM00530">
    <property type="entry name" value="HTH_XRE"/>
    <property type="match status" value="1"/>
</dbReference>
<dbReference type="Gene3D" id="1.10.260.40">
    <property type="entry name" value="lambda repressor-like DNA-binding domains"/>
    <property type="match status" value="1"/>
</dbReference>
<evidence type="ECO:0000313" key="2">
    <source>
        <dbReference type="EMBL" id="MFC5384603.1"/>
    </source>
</evidence>
<dbReference type="EMBL" id="JBHSLL010000006">
    <property type="protein sequence ID" value="MFC5384603.1"/>
    <property type="molecule type" value="Genomic_DNA"/>
</dbReference>
<dbReference type="SUPFAM" id="SSF47413">
    <property type="entry name" value="lambda repressor-like DNA-binding domains"/>
    <property type="match status" value="1"/>
</dbReference>
<dbReference type="PROSITE" id="PS50943">
    <property type="entry name" value="HTH_CROC1"/>
    <property type="match status" value="1"/>
</dbReference>
<name>A0ABW0GXW2_9HYPH</name>
<dbReference type="Pfam" id="PF12844">
    <property type="entry name" value="HTH_19"/>
    <property type="match status" value="1"/>
</dbReference>
<dbReference type="InterPro" id="IPR001387">
    <property type="entry name" value="Cro/C1-type_HTH"/>
</dbReference>
<reference evidence="3" key="1">
    <citation type="journal article" date="2019" name="Int. J. Syst. Evol. Microbiol.">
        <title>The Global Catalogue of Microorganisms (GCM) 10K type strain sequencing project: providing services to taxonomists for standard genome sequencing and annotation.</title>
        <authorList>
            <consortium name="The Broad Institute Genomics Platform"/>
            <consortium name="The Broad Institute Genome Sequencing Center for Infectious Disease"/>
            <person name="Wu L."/>
            <person name="Ma J."/>
        </authorList>
    </citation>
    <scope>NUCLEOTIDE SEQUENCE [LARGE SCALE GENOMIC DNA]</scope>
    <source>
        <strain evidence="3">CGMCC 4.1415</strain>
    </source>
</reference>
<organism evidence="2 3">
    <name type="scientific">Aquamicrobium segne</name>
    <dbReference type="NCBI Taxonomy" id="469547"/>
    <lineage>
        <taxon>Bacteria</taxon>
        <taxon>Pseudomonadati</taxon>
        <taxon>Pseudomonadota</taxon>
        <taxon>Alphaproteobacteria</taxon>
        <taxon>Hyphomicrobiales</taxon>
        <taxon>Phyllobacteriaceae</taxon>
        <taxon>Aquamicrobium</taxon>
    </lineage>
</organism>
<dbReference type="InterPro" id="IPR010982">
    <property type="entry name" value="Lambda_DNA-bd_dom_sf"/>
</dbReference>
<sequence length="128" mass="13981">MTHHHLTDPSADTLGGRISLAREFTGLSAAQAARRLGVLTSSWNAWECDRSEPRGNRLAMMAGLLGVSPTWLFSGIGNAPQEHNDRESTKLLQELHHTSESIAVLNKRVQQLISGFEGLYSRDGFAPA</sequence>
<proteinExistence type="predicted"/>
<comment type="caution">
    <text evidence="2">The sequence shown here is derived from an EMBL/GenBank/DDBJ whole genome shotgun (WGS) entry which is preliminary data.</text>
</comment>
<protein>
    <submittedName>
        <fullName evidence="2">Helix-turn-helix domain-containing protein</fullName>
    </submittedName>
</protein>
<evidence type="ECO:0000259" key="1">
    <source>
        <dbReference type="PROSITE" id="PS50943"/>
    </source>
</evidence>
<feature type="domain" description="HTH cro/C1-type" evidence="1">
    <location>
        <begin position="18"/>
        <end position="72"/>
    </location>
</feature>
<evidence type="ECO:0000313" key="3">
    <source>
        <dbReference type="Proteomes" id="UP001596016"/>
    </source>
</evidence>
<dbReference type="Proteomes" id="UP001596016">
    <property type="component" value="Unassembled WGS sequence"/>
</dbReference>
<dbReference type="CDD" id="cd00093">
    <property type="entry name" value="HTH_XRE"/>
    <property type="match status" value="1"/>
</dbReference>
<gene>
    <name evidence="2" type="ORF">ACFPLB_01335</name>
</gene>
<dbReference type="RefSeq" id="WP_378227452.1">
    <property type="nucleotide sequence ID" value="NZ_JBHSLL010000006.1"/>
</dbReference>